<keyword evidence="2" id="KW-1185">Reference proteome</keyword>
<evidence type="ECO:0000313" key="1">
    <source>
        <dbReference type="EMBL" id="TWG12618.1"/>
    </source>
</evidence>
<dbReference type="RefSeq" id="WP_122978822.1">
    <property type="nucleotide sequence ID" value="NZ_BOMX01000095.1"/>
</dbReference>
<reference evidence="1 2" key="1">
    <citation type="submission" date="2019-06" db="EMBL/GenBank/DDBJ databases">
        <title>Sequencing the genomes of 1000 actinobacteria strains.</title>
        <authorList>
            <person name="Klenk H.-P."/>
        </authorList>
    </citation>
    <scope>NUCLEOTIDE SEQUENCE [LARGE SCALE GENOMIC DNA]</scope>
    <source>
        <strain evidence="1 2">DSM 43866</strain>
    </source>
</reference>
<dbReference type="Proteomes" id="UP000320239">
    <property type="component" value="Unassembled WGS sequence"/>
</dbReference>
<dbReference type="OrthoDB" id="3470041at2"/>
<organism evidence="1 2">
    <name type="scientific">Actinoplanes teichomyceticus</name>
    <dbReference type="NCBI Taxonomy" id="1867"/>
    <lineage>
        <taxon>Bacteria</taxon>
        <taxon>Bacillati</taxon>
        <taxon>Actinomycetota</taxon>
        <taxon>Actinomycetes</taxon>
        <taxon>Micromonosporales</taxon>
        <taxon>Micromonosporaceae</taxon>
        <taxon>Actinoplanes</taxon>
    </lineage>
</organism>
<accession>A0A561VLX5</accession>
<dbReference type="EMBL" id="VIWY01000005">
    <property type="protein sequence ID" value="TWG12618.1"/>
    <property type="molecule type" value="Genomic_DNA"/>
</dbReference>
<dbReference type="Gene3D" id="3.10.490.10">
    <property type="entry name" value="Gamma-glutamyl cyclotransferase-like"/>
    <property type="match status" value="1"/>
</dbReference>
<dbReference type="AlphaFoldDB" id="A0A561VLX5"/>
<gene>
    <name evidence="1" type="ORF">FHX34_105485</name>
</gene>
<comment type="caution">
    <text evidence="1">The sequence shown here is derived from an EMBL/GenBank/DDBJ whole genome shotgun (WGS) entry which is preliminary data.</text>
</comment>
<sequence length="225" mass="24187">MSQTFEPVDQPRPSTGPCDPVWYAAYGSNMYAARLKCYLAGGRPPGGRRILPGCRDASEPAATAAVMLPGGIYFALESSQWTGGLAMYDPKLPGQAAARAYLMTAGQFADVVAQEMYREPGVDLDLLDEVAARGRVRLGPGRYETLLHVGVRDGHPVLTFTAPWSAADLEPNAPAAAYLRMLAGGLRESHGWGRERIAGYLHSRPGVALGWTREALLAVVDEMLV</sequence>
<name>A0A561VLX5_ACTTI</name>
<evidence type="ECO:0008006" key="3">
    <source>
        <dbReference type="Google" id="ProtNLM"/>
    </source>
</evidence>
<evidence type="ECO:0000313" key="2">
    <source>
        <dbReference type="Proteomes" id="UP000320239"/>
    </source>
</evidence>
<proteinExistence type="predicted"/>
<protein>
    <recommendedName>
        <fullName evidence="3">Histone deacetylase</fullName>
    </recommendedName>
</protein>